<name>A0A1Z8AST4_9FLAO</name>
<dbReference type="PROSITE" id="PS51257">
    <property type="entry name" value="PROKAR_LIPOPROTEIN"/>
    <property type="match status" value="1"/>
</dbReference>
<reference evidence="2" key="1">
    <citation type="journal article" date="2017" name="Proc. Natl. Acad. Sci. U.S.A.">
        <title>Simulation of Deepwater Horizon oil plume reveals substrate specialization within a complex community of hydrocarbon-degraders.</title>
        <authorList>
            <person name="Hu P."/>
            <person name="Dubinsky E.A."/>
            <person name="Probst A.J."/>
            <person name="Wang J."/>
            <person name="Sieber C.M.K."/>
            <person name="Tom L.M."/>
            <person name="Gardinali P."/>
            <person name="Banfield J.F."/>
            <person name="Atlas R.M."/>
            <person name="Andersen G.L."/>
        </authorList>
    </citation>
    <scope>NUCLEOTIDE SEQUENCE [LARGE SCALE GENOMIC DNA]</scope>
</reference>
<dbReference type="EMBL" id="MAAX01000144">
    <property type="protein sequence ID" value="OUS13390.1"/>
    <property type="molecule type" value="Genomic_DNA"/>
</dbReference>
<gene>
    <name evidence="1" type="ORF">A9Q93_09295</name>
</gene>
<evidence type="ECO:0000313" key="1">
    <source>
        <dbReference type="EMBL" id="OUS13390.1"/>
    </source>
</evidence>
<accession>A0A1Z8AST4</accession>
<organism evidence="1 2">
    <name type="scientific">Nonlabens dokdonensis</name>
    <dbReference type="NCBI Taxonomy" id="328515"/>
    <lineage>
        <taxon>Bacteria</taxon>
        <taxon>Pseudomonadati</taxon>
        <taxon>Bacteroidota</taxon>
        <taxon>Flavobacteriia</taxon>
        <taxon>Flavobacteriales</taxon>
        <taxon>Flavobacteriaceae</taxon>
        <taxon>Nonlabens</taxon>
    </lineage>
</organism>
<evidence type="ECO:0008006" key="3">
    <source>
        <dbReference type="Google" id="ProtNLM"/>
    </source>
</evidence>
<dbReference type="AlphaFoldDB" id="A0A1Z8AST4"/>
<sequence>MVKHIFYILGFLSLVSCEYFQTEQVPDAVVVLDKNYLDKSDIERILPANYTKQDSARIVSAYVNQWATDQLLLNKAINNIDENRQQELDRLINNYKVELYAQEYLRELTKQNLDTLIKDSEIEAYYEDRNEDFKLNEDLVQFRYIQLDPLNTDLQKITKLFNKGDLPSLSLLDSLKLTYRSYFLNDSIWVKKSNLFDAMNVINPANEKYYIKENKTWKLEDSLGVYLVRFNKVLKRGDRAPLSYVKPTIKQVLLNKSKLAYIKKIEKDLLNDAINSDKLKINN</sequence>
<proteinExistence type="predicted"/>
<protein>
    <recommendedName>
        <fullName evidence="3">Peptidylprolyl isomerase</fullName>
    </recommendedName>
</protein>
<comment type="caution">
    <text evidence="1">The sequence shown here is derived from an EMBL/GenBank/DDBJ whole genome shotgun (WGS) entry which is preliminary data.</text>
</comment>
<dbReference type="Proteomes" id="UP000196102">
    <property type="component" value="Unassembled WGS sequence"/>
</dbReference>
<evidence type="ECO:0000313" key="2">
    <source>
        <dbReference type="Proteomes" id="UP000196102"/>
    </source>
</evidence>